<keyword evidence="5 9" id="KW-0418">Kinase</keyword>
<keyword evidence="10" id="KW-1185">Reference proteome</keyword>
<dbReference type="InterPro" id="IPR008271">
    <property type="entry name" value="Ser/Thr_kinase_AS"/>
</dbReference>
<keyword evidence="6" id="KW-0067">ATP-binding</keyword>
<dbReference type="InterPro" id="IPR000719">
    <property type="entry name" value="Prot_kinase_dom"/>
</dbReference>
<dbReference type="SMART" id="SM00220">
    <property type="entry name" value="S_TKc"/>
    <property type="match status" value="1"/>
</dbReference>
<comment type="caution">
    <text evidence="9">The sequence shown here is derived from an EMBL/GenBank/DDBJ whole genome shotgun (WGS) entry which is preliminary data.</text>
</comment>
<sequence length="284" mass="30636">MAVVHHADDDVLKRPVAVKTLDRGSAMDDMRRTAVRREALTAAGLVHPNIVRLLDYGESNADADTARLPFLVMELVAGGTLSARLAEGGAMPVREAARVCAQIAAGLAAAHNNGLVHHDVKPGNIMMARAGAKLADFGMARRAGETTIDRSGYVWGTPAYLAPEQFYDQPTTPAVDVYALGLVMRACLTGQPAWPGRTVEQVLLARACTPVPRLPDGNRVPDGLVRLYQSCLARVPADRPSARRVARLLTDAAEGRPLPHRHKSFIGRALTRTGPWNQHRSQKS</sequence>
<proteinExistence type="predicted"/>
<keyword evidence="2 9" id="KW-0723">Serine/threonine-protein kinase</keyword>
<dbReference type="EC" id="2.7.11.1" evidence="1"/>
<feature type="domain" description="Protein kinase" evidence="8">
    <location>
        <begin position="1"/>
        <end position="265"/>
    </location>
</feature>
<dbReference type="PROSITE" id="PS00108">
    <property type="entry name" value="PROTEIN_KINASE_ST"/>
    <property type="match status" value="1"/>
</dbReference>
<name>A0ABT0YCL3_9ACTN</name>
<evidence type="ECO:0000313" key="9">
    <source>
        <dbReference type="EMBL" id="MCM4083811.1"/>
    </source>
</evidence>
<evidence type="ECO:0000259" key="8">
    <source>
        <dbReference type="PROSITE" id="PS50011"/>
    </source>
</evidence>
<organism evidence="9 10">
    <name type="scientific">Paractinoplanes hotanensis</name>
    <dbReference type="NCBI Taxonomy" id="2906497"/>
    <lineage>
        <taxon>Bacteria</taxon>
        <taxon>Bacillati</taxon>
        <taxon>Actinomycetota</taxon>
        <taxon>Actinomycetes</taxon>
        <taxon>Micromonosporales</taxon>
        <taxon>Micromonosporaceae</taxon>
        <taxon>Paractinoplanes</taxon>
    </lineage>
</organism>
<protein>
    <recommendedName>
        <fullName evidence="1">non-specific serine/threonine protein kinase</fullName>
        <ecNumber evidence="1">2.7.11.1</ecNumber>
    </recommendedName>
</protein>
<dbReference type="CDD" id="cd14014">
    <property type="entry name" value="STKc_PknB_like"/>
    <property type="match status" value="1"/>
</dbReference>
<accession>A0ABT0YCL3</accession>
<evidence type="ECO:0000313" key="10">
    <source>
        <dbReference type="Proteomes" id="UP001523216"/>
    </source>
</evidence>
<evidence type="ECO:0000256" key="5">
    <source>
        <dbReference type="ARBA" id="ARBA00022777"/>
    </source>
</evidence>
<dbReference type="Proteomes" id="UP001523216">
    <property type="component" value="Unassembled WGS sequence"/>
</dbReference>
<dbReference type="PANTHER" id="PTHR43289:SF6">
    <property type="entry name" value="SERINE_THREONINE-PROTEIN KINASE NEKL-3"/>
    <property type="match status" value="1"/>
</dbReference>
<dbReference type="Gene3D" id="3.30.200.20">
    <property type="entry name" value="Phosphorylase Kinase, domain 1"/>
    <property type="match status" value="1"/>
</dbReference>
<dbReference type="InterPro" id="IPR011009">
    <property type="entry name" value="Kinase-like_dom_sf"/>
</dbReference>
<dbReference type="GO" id="GO:0004674">
    <property type="term" value="F:protein serine/threonine kinase activity"/>
    <property type="evidence" value="ECO:0007669"/>
    <property type="project" value="UniProtKB-KW"/>
</dbReference>
<feature type="compositionally biased region" description="Polar residues" evidence="7">
    <location>
        <begin position="274"/>
        <end position="284"/>
    </location>
</feature>
<evidence type="ECO:0000256" key="3">
    <source>
        <dbReference type="ARBA" id="ARBA00022679"/>
    </source>
</evidence>
<evidence type="ECO:0000256" key="6">
    <source>
        <dbReference type="ARBA" id="ARBA00022840"/>
    </source>
</evidence>
<dbReference type="PROSITE" id="PS50011">
    <property type="entry name" value="PROTEIN_KINASE_DOM"/>
    <property type="match status" value="1"/>
</dbReference>
<dbReference type="Gene3D" id="1.10.510.10">
    <property type="entry name" value="Transferase(Phosphotransferase) domain 1"/>
    <property type="match status" value="1"/>
</dbReference>
<feature type="region of interest" description="Disordered" evidence="7">
    <location>
        <begin position="264"/>
        <end position="284"/>
    </location>
</feature>
<dbReference type="EMBL" id="JAMQOL010000066">
    <property type="protein sequence ID" value="MCM4083811.1"/>
    <property type="molecule type" value="Genomic_DNA"/>
</dbReference>
<evidence type="ECO:0000256" key="2">
    <source>
        <dbReference type="ARBA" id="ARBA00022527"/>
    </source>
</evidence>
<dbReference type="SUPFAM" id="SSF56112">
    <property type="entry name" value="Protein kinase-like (PK-like)"/>
    <property type="match status" value="1"/>
</dbReference>
<dbReference type="PANTHER" id="PTHR43289">
    <property type="entry name" value="MITOGEN-ACTIVATED PROTEIN KINASE KINASE KINASE 20-RELATED"/>
    <property type="match status" value="1"/>
</dbReference>
<keyword evidence="4" id="KW-0547">Nucleotide-binding</keyword>
<evidence type="ECO:0000256" key="7">
    <source>
        <dbReference type="SAM" id="MobiDB-lite"/>
    </source>
</evidence>
<reference evidence="9 10" key="1">
    <citation type="submission" date="2022-06" db="EMBL/GenBank/DDBJ databases">
        <title>Actinoplanes abujensis sp. nov., isolated from Nigerian arid soil.</title>
        <authorList>
            <person name="Ding P."/>
        </authorList>
    </citation>
    <scope>NUCLEOTIDE SEQUENCE [LARGE SCALE GENOMIC DNA]</scope>
    <source>
        <strain evidence="10">TRM88002</strain>
    </source>
</reference>
<dbReference type="PIRSF" id="PIRSF000654">
    <property type="entry name" value="Integrin-linked_kinase"/>
    <property type="match status" value="1"/>
</dbReference>
<gene>
    <name evidence="9" type="ORF">LXN57_40310</name>
</gene>
<keyword evidence="3" id="KW-0808">Transferase</keyword>
<evidence type="ECO:0000256" key="4">
    <source>
        <dbReference type="ARBA" id="ARBA00022741"/>
    </source>
</evidence>
<dbReference type="Pfam" id="PF00069">
    <property type="entry name" value="Pkinase"/>
    <property type="match status" value="1"/>
</dbReference>
<evidence type="ECO:0000256" key="1">
    <source>
        <dbReference type="ARBA" id="ARBA00012513"/>
    </source>
</evidence>